<reference evidence="2" key="1">
    <citation type="submission" date="2014-09" db="EMBL/GenBank/DDBJ databases">
        <authorList>
            <person name="Magalhaes I.L.F."/>
            <person name="Oliveira U."/>
            <person name="Santos F.R."/>
            <person name="Vidigal T.H.D.A."/>
            <person name="Brescovit A.D."/>
            <person name="Santos A.J."/>
        </authorList>
    </citation>
    <scope>NUCLEOTIDE SEQUENCE</scope>
    <source>
        <tissue evidence="2">Shoot tissue taken approximately 20 cm above the soil surface</tissue>
    </source>
</reference>
<accession>A0A0A9H3S3</accession>
<evidence type="ECO:0000256" key="1">
    <source>
        <dbReference type="SAM" id="MobiDB-lite"/>
    </source>
</evidence>
<feature type="region of interest" description="Disordered" evidence="1">
    <location>
        <begin position="1"/>
        <end position="32"/>
    </location>
</feature>
<evidence type="ECO:0000313" key="2">
    <source>
        <dbReference type="EMBL" id="JAE31412.1"/>
    </source>
</evidence>
<protein>
    <submittedName>
        <fullName evidence="2">Uncharacterized protein</fullName>
    </submittedName>
</protein>
<dbReference type="AlphaFoldDB" id="A0A0A9H3S3"/>
<sequence length="45" mass="4715">MPRGKSYHSSISYAVGDDVPLPPPPPSDESAVATVMAASRMRKTG</sequence>
<reference evidence="2" key="2">
    <citation type="journal article" date="2015" name="Data Brief">
        <title>Shoot transcriptome of the giant reed, Arundo donax.</title>
        <authorList>
            <person name="Barrero R.A."/>
            <person name="Guerrero F.D."/>
            <person name="Moolhuijzen P."/>
            <person name="Goolsby J.A."/>
            <person name="Tidwell J."/>
            <person name="Bellgard S.E."/>
            <person name="Bellgard M.I."/>
        </authorList>
    </citation>
    <scope>NUCLEOTIDE SEQUENCE</scope>
    <source>
        <tissue evidence="2">Shoot tissue taken approximately 20 cm above the soil surface</tissue>
    </source>
</reference>
<proteinExistence type="predicted"/>
<dbReference type="EMBL" id="GBRH01166484">
    <property type="protein sequence ID" value="JAE31412.1"/>
    <property type="molecule type" value="Transcribed_RNA"/>
</dbReference>
<organism evidence="2">
    <name type="scientific">Arundo donax</name>
    <name type="common">Giant reed</name>
    <name type="synonym">Donax arundinaceus</name>
    <dbReference type="NCBI Taxonomy" id="35708"/>
    <lineage>
        <taxon>Eukaryota</taxon>
        <taxon>Viridiplantae</taxon>
        <taxon>Streptophyta</taxon>
        <taxon>Embryophyta</taxon>
        <taxon>Tracheophyta</taxon>
        <taxon>Spermatophyta</taxon>
        <taxon>Magnoliopsida</taxon>
        <taxon>Liliopsida</taxon>
        <taxon>Poales</taxon>
        <taxon>Poaceae</taxon>
        <taxon>PACMAD clade</taxon>
        <taxon>Arundinoideae</taxon>
        <taxon>Arundineae</taxon>
        <taxon>Arundo</taxon>
    </lineage>
</organism>
<name>A0A0A9H3S3_ARUDO</name>